<dbReference type="AlphaFoldDB" id="A0A397H0N0"/>
<feature type="compositionally biased region" description="Polar residues" evidence="1">
    <location>
        <begin position="471"/>
        <end position="490"/>
    </location>
</feature>
<dbReference type="PANTHER" id="PTHR37540">
    <property type="entry name" value="TRANSCRIPTION FACTOR (ACR-2), PUTATIVE-RELATED-RELATED"/>
    <property type="match status" value="1"/>
</dbReference>
<protein>
    <submittedName>
        <fullName evidence="2">Uncharacterized protein</fullName>
    </submittedName>
</protein>
<name>A0A397H0N0_ASPTH</name>
<dbReference type="Proteomes" id="UP000215305">
    <property type="component" value="Unassembled WGS sequence"/>
</dbReference>
<evidence type="ECO:0000313" key="2">
    <source>
        <dbReference type="EMBL" id="RHZ53930.1"/>
    </source>
</evidence>
<dbReference type="OrthoDB" id="4158087at2759"/>
<dbReference type="STRING" id="41047.A0A397H0N0"/>
<evidence type="ECO:0000313" key="3">
    <source>
        <dbReference type="Proteomes" id="UP000215305"/>
    </source>
</evidence>
<keyword evidence="3" id="KW-1185">Reference proteome</keyword>
<dbReference type="GeneID" id="38129280"/>
<dbReference type="VEuPathDB" id="FungiDB:CDV56_107306"/>
<organism evidence="2 3">
    <name type="scientific">Aspergillus thermomutatus</name>
    <name type="common">Neosartorya pseudofischeri</name>
    <dbReference type="NCBI Taxonomy" id="41047"/>
    <lineage>
        <taxon>Eukaryota</taxon>
        <taxon>Fungi</taxon>
        <taxon>Dikarya</taxon>
        <taxon>Ascomycota</taxon>
        <taxon>Pezizomycotina</taxon>
        <taxon>Eurotiomycetes</taxon>
        <taxon>Eurotiomycetidae</taxon>
        <taxon>Eurotiales</taxon>
        <taxon>Aspergillaceae</taxon>
        <taxon>Aspergillus</taxon>
        <taxon>Aspergillus subgen. Fumigati</taxon>
    </lineage>
</organism>
<accession>A0A397H0N0</accession>
<feature type="region of interest" description="Disordered" evidence="1">
    <location>
        <begin position="469"/>
        <end position="490"/>
    </location>
</feature>
<dbReference type="EMBL" id="NKHU02000118">
    <property type="protein sequence ID" value="RHZ53930.1"/>
    <property type="molecule type" value="Genomic_DNA"/>
</dbReference>
<gene>
    <name evidence="2" type="ORF">CDV56_107306</name>
</gene>
<dbReference type="PANTHER" id="PTHR37540:SF9">
    <property type="entry name" value="ZN(2)-C6 FUNGAL-TYPE DOMAIN-CONTAINING PROTEIN"/>
    <property type="match status" value="1"/>
</dbReference>
<sequence>MSFEFIDNKLSIDPATRKQIRRHAAMGENKGKTIVRPSRKHASRTTISSFHPPKIVEKAPGLAKESSQIERPIGDGLVFPAPLFGESRALVKKVVDFLCATRHAPQLNKALDLTGHASSVWVRYMFIDEACFHCTVATSILCLNNLVTKQEGILQAMSHISHTFRLINQRLSRQEAISDTTMAVIVSMAQYERHQDQYRRGLVHIQGLQRMAQLQGGVLQLLKSHHILVQKMLRTDLEYSLQLGSSTLFSLQDAIKENEMMNDLYGDPKRQDRARISKSCRSPLSRKLPDDLQDLFNNVASLASRLNDATNGVGPKLNSCTFHSDLLVLGYRLGNLYPLGGCRPKCAIENTIHLGLTAFLVTFLPGLDRRIAHNALLSNSLLNAAQNLSENALDIQEMLLWMLCIGAASSSQLGAHPMWISRLIETMDTLKLGTWEHVREILEKYPWVNTVHDSAGKALWHRSNKEYAEPASTSLGPTIQAPTRPQSGTN</sequence>
<dbReference type="RefSeq" id="XP_026613787.1">
    <property type="nucleotide sequence ID" value="XM_026760925.1"/>
</dbReference>
<reference evidence="2" key="1">
    <citation type="submission" date="2018-08" db="EMBL/GenBank/DDBJ databases">
        <title>Draft genome sequence of azole-resistant Aspergillus thermomutatus (Neosartorya pseudofischeri) strain HMR AF 39, isolated from a human nasal aspirate.</title>
        <authorList>
            <person name="Parent-Michaud M."/>
            <person name="Dufresne P.J."/>
            <person name="Fournier E."/>
            <person name="Martineau C."/>
            <person name="Moreira S."/>
            <person name="Perkins V."/>
            <person name="De Repentigny L."/>
            <person name="Dufresne S.F."/>
        </authorList>
    </citation>
    <scope>NUCLEOTIDE SEQUENCE [LARGE SCALE GENOMIC DNA]</scope>
    <source>
        <strain evidence="2">HMR AF 39</strain>
    </source>
</reference>
<evidence type="ECO:0000256" key="1">
    <source>
        <dbReference type="SAM" id="MobiDB-lite"/>
    </source>
</evidence>
<proteinExistence type="predicted"/>
<comment type="caution">
    <text evidence="2">The sequence shown here is derived from an EMBL/GenBank/DDBJ whole genome shotgun (WGS) entry which is preliminary data.</text>
</comment>